<feature type="transmembrane region" description="Helical" evidence="1">
    <location>
        <begin position="82"/>
        <end position="100"/>
    </location>
</feature>
<dbReference type="RefSeq" id="WP_015501187.1">
    <property type="nucleotide sequence ID" value="NC_020911.1"/>
</dbReference>
<feature type="transmembrane region" description="Helical" evidence="1">
    <location>
        <begin position="37"/>
        <end position="61"/>
    </location>
</feature>
<reference evidence="2 3" key="1">
    <citation type="journal article" date="2013" name="PLoS ONE">
        <title>Poles Apart: Arctic and Antarctic Octadecabacter strains Share High Genome Plasticity and a New Type of Xanthorhodopsin.</title>
        <authorList>
            <person name="Vollmers J."/>
            <person name="Voget S."/>
            <person name="Dietrich S."/>
            <person name="Gollnow K."/>
            <person name="Smits M."/>
            <person name="Meyer K."/>
            <person name="Brinkhoff T."/>
            <person name="Simon M."/>
            <person name="Daniel R."/>
        </authorList>
    </citation>
    <scope>NUCLEOTIDE SEQUENCE [LARGE SCALE GENOMIC DNA]</scope>
    <source>
        <strain evidence="2 3">307</strain>
    </source>
</reference>
<keyword evidence="3" id="KW-1185">Reference proteome</keyword>
<dbReference type="AlphaFoldDB" id="M9R9B0"/>
<dbReference type="EMBL" id="CP003740">
    <property type="protein sequence ID" value="AGI69244.1"/>
    <property type="molecule type" value="Genomic_DNA"/>
</dbReference>
<accession>M9R9B0</accession>
<evidence type="ECO:0000256" key="1">
    <source>
        <dbReference type="SAM" id="Phobius"/>
    </source>
</evidence>
<organism evidence="2 3">
    <name type="scientific">Octadecabacter antarcticus 307</name>
    <dbReference type="NCBI Taxonomy" id="391626"/>
    <lineage>
        <taxon>Bacteria</taxon>
        <taxon>Pseudomonadati</taxon>
        <taxon>Pseudomonadota</taxon>
        <taxon>Alphaproteobacteria</taxon>
        <taxon>Rhodobacterales</taxon>
        <taxon>Roseobacteraceae</taxon>
        <taxon>Octadecabacter</taxon>
    </lineage>
</organism>
<evidence type="ECO:0000313" key="3">
    <source>
        <dbReference type="Proteomes" id="UP000005307"/>
    </source>
</evidence>
<name>M9R9B0_9RHOB</name>
<protein>
    <submittedName>
        <fullName evidence="2">Putative membrane protein</fullName>
    </submittedName>
</protein>
<evidence type="ECO:0000313" key="2">
    <source>
        <dbReference type="EMBL" id="AGI69244.1"/>
    </source>
</evidence>
<dbReference type="Proteomes" id="UP000005307">
    <property type="component" value="Chromosome"/>
</dbReference>
<dbReference type="KEGG" id="oat:OAN307_c37910"/>
<keyword evidence="1" id="KW-0812">Transmembrane</keyword>
<keyword evidence="1" id="KW-1133">Transmembrane helix</keyword>
<sequence length="106" mass="11150">MSVFAKPMPIIMGALMGLMMMWMLQGALTGESGVTGWALIAFAAAHVAIIVVVLFAVIFAARLSPRSHAWINRLHRTPLHHVSALLGSAVFVAGALHLGVHGLGSV</sequence>
<feature type="transmembrane region" description="Helical" evidence="1">
    <location>
        <begin position="7"/>
        <end position="25"/>
    </location>
</feature>
<keyword evidence="1" id="KW-0472">Membrane</keyword>
<dbReference type="STRING" id="391626.OAN307_c37910"/>
<dbReference type="OrthoDB" id="9927060at2"/>
<proteinExistence type="predicted"/>
<gene>
    <name evidence="2" type="ORF">OAN307_c37910</name>
</gene>
<dbReference type="HOGENOM" id="CLU_2220483_0_0_5"/>